<organism evidence="9 10">
    <name type="scientific">Rattus norvegicus</name>
    <name type="common">Rat</name>
    <dbReference type="NCBI Taxonomy" id="10116"/>
    <lineage>
        <taxon>Eukaryota</taxon>
        <taxon>Metazoa</taxon>
        <taxon>Chordata</taxon>
        <taxon>Craniata</taxon>
        <taxon>Vertebrata</taxon>
        <taxon>Euteleostomi</taxon>
        <taxon>Mammalia</taxon>
        <taxon>Eutheria</taxon>
        <taxon>Euarchontoglires</taxon>
        <taxon>Glires</taxon>
        <taxon>Rodentia</taxon>
        <taxon>Myomorpha</taxon>
        <taxon>Muroidea</taxon>
        <taxon>Muridae</taxon>
        <taxon>Murinae</taxon>
        <taxon>Rattus</taxon>
    </lineage>
</organism>
<comment type="function">
    <text evidence="7">Negatively regulates Toll-like receptor-mediated NF-kappa-B signaling by disrupting IKK core complex formation through interaction with IKBKB.</text>
</comment>
<evidence type="ECO:0000256" key="2">
    <source>
        <dbReference type="ARBA" id="ARBA00009552"/>
    </source>
</evidence>
<evidence type="ECO:0000313" key="10">
    <source>
        <dbReference type="Proteomes" id="UP000002494"/>
    </source>
</evidence>
<reference evidence="9" key="3">
    <citation type="submission" date="2025-09" db="UniProtKB">
        <authorList>
            <consortium name="Ensembl"/>
        </authorList>
    </citation>
    <scope>IDENTIFICATION</scope>
    <source>
        <strain evidence="9">Brown Norway</strain>
    </source>
</reference>
<gene>
    <name evidence="9 11" type="primary">Lrrc14</name>
</gene>
<dbReference type="InterPro" id="IPR032675">
    <property type="entry name" value="LRR_dom_sf"/>
</dbReference>
<dbReference type="Pfam" id="PF13516">
    <property type="entry name" value="LRR_6"/>
    <property type="match status" value="2"/>
</dbReference>
<keyword evidence="4" id="KW-0963">Cytoplasm</keyword>
<dbReference type="GO" id="GO:0005737">
    <property type="term" value="C:cytoplasm"/>
    <property type="evidence" value="ECO:0007669"/>
    <property type="project" value="UniProtKB-SubCell"/>
</dbReference>
<evidence type="ECO:0000313" key="11">
    <source>
        <dbReference type="RGD" id="1560202"/>
    </source>
</evidence>
<dbReference type="InterPro" id="IPR001611">
    <property type="entry name" value="Leu-rich_rpt"/>
</dbReference>
<evidence type="ECO:0000256" key="3">
    <source>
        <dbReference type="ARBA" id="ARBA00014228"/>
    </source>
</evidence>
<dbReference type="GeneTree" id="ENSGT01030000234531"/>
<reference evidence="9" key="2">
    <citation type="submission" date="2025-08" db="UniProtKB">
        <authorList>
            <consortium name="Ensembl"/>
        </authorList>
    </citation>
    <scope>IDENTIFICATION</scope>
    <source>
        <strain evidence="9">Brown Norway</strain>
    </source>
</reference>
<evidence type="ECO:0000256" key="6">
    <source>
        <dbReference type="ARBA" id="ARBA00022737"/>
    </source>
</evidence>
<dbReference type="RGD" id="1560202">
    <property type="gene designation" value="Lrrc14"/>
</dbReference>
<dbReference type="InterPro" id="IPR050694">
    <property type="entry name" value="LRRC14/PRAME"/>
</dbReference>
<accession>A0A8L2UJL0</accession>
<evidence type="ECO:0000256" key="1">
    <source>
        <dbReference type="ARBA" id="ARBA00004496"/>
    </source>
</evidence>
<comment type="subunit">
    <text evidence="8">Interacts with IKBKB; disrupts IKBKB-IKBKG interaction preventing I-kappa-B-kinase (IKK) core complex formation and leading to a decrease of IKBKB phosphorylation and NF-kappaB activation. Interacts with CHUK.</text>
</comment>
<reference evidence="9" key="1">
    <citation type="submission" date="2024-01" db="EMBL/GenBank/DDBJ databases">
        <title>GRCr8: a new rat reference genome assembly contstructed from accurate long reads and long range scaffolding.</title>
        <authorList>
            <person name="Doris P.A."/>
            <person name="Kalbfleisch T."/>
            <person name="Li K."/>
            <person name="Howe K."/>
            <person name="Wood J."/>
        </authorList>
    </citation>
    <scope>NUCLEOTIDE SEQUENCE [LARGE SCALE GENOMIC DNA]</scope>
    <source>
        <strain evidence="9">Brown Norway</strain>
    </source>
</reference>
<dbReference type="SUPFAM" id="SSF52047">
    <property type="entry name" value="RNI-like"/>
    <property type="match status" value="1"/>
</dbReference>
<dbReference type="Ensembl" id="ENSRNOT00000021673.6">
    <property type="protein sequence ID" value="ENSRNOP00000021673.4"/>
    <property type="gene ID" value="ENSRNOG00000016128.8"/>
</dbReference>
<dbReference type="PANTHER" id="PTHR14224">
    <property type="entry name" value="SIMILAR TO PREFERENTIALLY EXPRESSED ANTIGEN IN MELANOMA-LIKE 3"/>
    <property type="match status" value="1"/>
</dbReference>
<dbReference type="PANTHER" id="PTHR14224:SF9">
    <property type="entry name" value="LEUCINE-RICH REPEAT-CONTAINING PROTEIN 14"/>
    <property type="match status" value="1"/>
</dbReference>
<dbReference type="Proteomes" id="UP000002494">
    <property type="component" value="Chromosome 7"/>
</dbReference>
<comment type="subcellular location">
    <subcellularLocation>
        <location evidence="1">Cytoplasm</location>
    </subcellularLocation>
</comment>
<evidence type="ECO:0000256" key="5">
    <source>
        <dbReference type="ARBA" id="ARBA00022614"/>
    </source>
</evidence>
<dbReference type="AlphaFoldDB" id="A0A8L2UJL0"/>
<evidence type="ECO:0000256" key="7">
    <source>
        <dbReference type="ARBA" id="ARBA00056349"/>
    </source>
</evidence>
<keyword evidence="6" id="KW-0677">Repeat</keyword>
<evidence type="ECO:0000256" key="4">
    <source>
        <dbReference type="ARBA" id="ARBA00022490"/>
    </source>
</evidence>
<comment type="similarity">
    <text evidence="2">Belongs to the PRAME family. LRRC14 subfamily.</text>
</comment>
<dbReference type="Gene3D" id="3.80.10.10">
    <property type="entry name" value="Ribonuclease Inhibitor"/>
    <property type="match status" value="1"/>
</dbReference>
<evidence type="ECO:0000313" key="9">
    <source>
        <dbReference type="Ensembl" id="ENSRNOP00000021673.4"/>
    </source>
</evidence>
<evidence type="ECO:0000256" key="8">
    <source>
        <dbReference type="ARBA" id="ARBA00063603"/>
    </source>
</evidence>
<protein>
    <recommendedName>
        <fullName evidence="3">Leucine-rich repeat-containing protein 14</fullName>
    </recommendedName>
</protein>
<name>A0A8L2UJL0_RAT</name>
<proteinExistence type="inferred from homology"/>
<dbReference type="FunFam" id="3.80.10.10:FF:000119">
    <property type="entry name" value="Leucine-rich repeat-containing 14 isoform b"/>
    <property type="match status" value="1"/>
</dbReference>
<sequence length="490" mass="54642">MHTLVFLSTRQVLQCQPAACQALPLLPRELFPLLFKVAFMDKKTAVLRELVHTWPFPLLSFQQLLQECAHCSRALLQERLSTESMQAVILGLTARIHAREAEAVWNTPHTLRVLDMTGLLDDGVEQDPGTMSMWDCTAAVARTCIAQQQVGTAKPGLSPVPVEIRVDLRVNRASYTFLREALQSSVDSLLRLCCRDLRAEDLPMRNTVALLQLLDAGCLRRIDLRFNNLGLRGLSVIIPHVARFQHLASLRLHYVHGDSRQPSVDGEDNFRYFLAQMGRFICLRELSIGSSLLSGRLDQLLSTLQRPLESLELAFCALLPEDLRFLAQSSHAAHLKKLDLSGNDLSGNQLTPFQGLLQAVAATLLHLELTECQIADAQLLATLPTLTRCASLRYLGLYGNPLSMAGLKELLRDSVIQAELRTVVHPFPVDCYEGLPWPPPASVLLEASINEEKFARVEAELHQLLLASGRAHVLWTTDIYGRLAADYFNL</sequence>
<keyword evidence="5" id="KW-0433">Leucine-rich repeat</keyword>
<keyword evidence="10" id="KW-1185">Reference proteome</keyword>